<proteinExistence type="predicted"/>
<dbReference type="OrthoDB" id="9986793at2759"/>
<sequence>MGKTEKNAIISTLKKVLFSIATDGSNKGEFKLYPLVVTFHNEETQQIKSSLLSTSALEGDSNITNLILNELKSNNIPLENCLALSADNASVMIGKKADEELKGAFHKFAAENEHESEEETDSESEDETDSESGGEEDRERNLHTDRSFVSEGDEYSAFSAANPILHRNNGDYENGLEKGDSYNGIYDSSSLRHSHSASNSHVSDEDDFSSTTGQRSQKTAKPNYPIGSISVSDAYDKRELNSGAPINSAVSNSSISADVSDEDDCSSTTGQTSQNSAKPNYPNGSISVSGAYNKRDLNSGAPINSAVSSASISVDELKEEYQKLYILYEATLQELTQLKLEEVNYKKETDNTIKTLKLNLDLMESEKNTLTCNLQASQNLISDYDQEKSKLLGEVMALKSQLSSMTKTKDEIQSKLESSEVTIQSLEKQLNELNRADHFSRLHDHHNSILEEMKLRHEKDILSYKKNIDQLQSNLKSKIKEAEDLDLKNSELQRKYQQLQLEKAEWINKMSEELEVAQKKCKLFLESGTIEEINRLKLQVQRLEEEKSNIERENSLLKDEIKSIKAELDTAEALQKFTFSKGKQEASSRGQEGLNLQQELEKSLKNVRSLRSEKHSLKKQLNSTEIELNNVSRKAQLFETQCVESEETGIVLHRKGAGRPSTSQENVDRIQETFTRSPRKSTTQAAVQLHMPHTTIWNVLHNRLHLNAYKVQIVQALHSNDKPRRFEFAEQILTRIEDDENCLRKGFFSDESTFHVSGKVNKHNCRIWGSENPHDYRELERDSPKVNVWCALSHTEVIGPFFFAETTINSVTYLDMLEMYAVPQMQQHQPDVIFQQDGAPPHWVMIVCDFLDENFPDRWCGRSGPIPWPPRSPDITPLDFFLWGFVKNIVYKTPVPSLDELKCRIVTAIQNVTPQMLENTWREIEFHLDVLRTTKGSHVQIH</sequence>
<reference evidence="3 4" key="1">
    <citation type="journal article" date="2019" name="Sci. Rep.">
        <title>Orb-weaving spider Araneus ventricosus genome elucidates the spidroin gene catalogue.</title>
        <authorList>
            <person name="Kono N."/>
            <person name="Nakamura H."/>
            <person name="Ohtoshi R."/>
            <person name="Moran D.A.P."/>
            <person name="Shinohara A."/>
            <person name="Yoshida Y."/>
            <person name="Fujiwara M."/>
            <person name="Mori M."/>
            <person name="Tomita M."/>
            <person name="Arakawa K."/>
        </authorList>
    </citation>
    <scope>NUCLEOTIDE SEQUENCE [LARGE SCALE GENOMIC DNA]</scope>
</reference>
<keyword evidence="1" id="KW-0175">Coiled coil</keyword>
<evidence type="ECO:0000313" key="4">
    <source>
        <dbReference type="Proteomes" id="UP000499080"/>
    </source>
</evidence>
<feature type="coiled-coil region" evidence="1">
    <location>
        <begin position="600"/>
        <end position="641"/>
    </location>
</feature>
<feature type="region of interest" description="Disordered" evidence="2">
    <location>
        <begin position="243"/>
        <end position="289"/>
    </location>
</feature>
<dbReference type="GO" id="GO:0003676">
    <property type="term" value="F:nucleic acid binding"/>
    <property type="evidence" value="ECO:0007669"/>
    <property type="project" value="InterPro"/>
</dbReference>
<feature type="compositionally biased region" description="Low complexity" evidence="2">
    <location>
        <begin position="190"/>
        <end position="201"/>
    </location>
</feature>
<feature type="compositionally biased region" description="Acidic residues" evidence="2">
    <location>
        <begin position="114"/>
        <end position="134"/>
    </location>
</feature>
<accession>A0A4Y2KMZ1</accession>
<feature type="compositionally biased region" description="Low complexity" evidence="2">
    <location>
        <begin position="246"/>
        <end position="258"/>
    </location>
</feature>
<feature type="coiled-coil region" evidence="1">
    <location>
        <begin position="409"/>
        <end position="574"/>
    </location>
</feature>
<comment type="caution">
    <text evidence="3">The sequence shown here is derived from an EMBL/GenBank/DDBJ whole genome shotgun (WGS) entry which is preliminary data.</text>
</comment>
<dbReference type="PANTHER" id="PTHR47326">
    <property type="entry name" value="TRANSPOSABLE ELEMENT TC3 TRANSPOSASE-LIKE PROTEIN"/>
    <property type="match status" value="1"/>
</dbReference>
<feature type="compositionally biased region" description="Polar residues" evidence="2">
    <location>
        <begin position="266"/>
        <end position="289"/>
    </location>
</feature>
<keyword evidence="4" id="KW-1185">Reference proteome</keyword>
<evidence type="ECO:0000256" key="1">
    <source>
        <dbReference type="SAM" id="Coils"/>
    </source>
</evidence>
<protein>
    <submittedName>
        <fullName evidence="3">Centrosomal protein</fullName>
    </submittedName>
</protein>
<name>A0A4Y2KMZ1_ARAVE</name>
<gene>
    <name evidence="3" type="primary">Cep152</name>
    <name evidence="3" type="ORF">AVEN_45754_1</name>
</gene>
<dbReference type="Gene3D" id="3.30.420.10">
    <property type="entry name" value="Ribonuclease H-like superfamily/Ribonuclease H"/>
    <property type="match status" value="1"/>
</dbReference>
<feature type="coiled-coil region" evidence="1">
    <location>
        <begin position="314"/>
        <end position="373"/>
    </location>
</feature>
<organism evidence="3 4">
    <name type="scientific">Araneus ventricosus</name>
    <name type="common">Orbweaver spider</name>
    <name type="synonym">Epeira ventricosa</name>
    <dbReference type="NCBI Taxonomy" id="182803"/>
    <lineage>
        <taxon>Eukaryota</taxon>
        <taxon>Metazoa</taxon>
        <taxon>Ecdysozoa</taxon>
        <taxon>Arthropoda</taxon>
        <taxon>Chelicerata</taxon>
        <taxon>Arachnida</taxon>
        <taxon>Araneae</taxon>
        <taxon>Araneomorphae</taxon>
        <taxon>Entelegynae</taxon>
        <taxon>Araneoidea</taxon>
        <taxon>Araneidae</taxon>
        <taxon>Araneus</taxon>
    </lineage>
</organism>
<feature type="compositionally biased region" description="Polar residues" evidence="2">
    <location>
        <begin position="209"/>
        <end position="220"/>
    </location>
</feature>
<dbReference type="InterPro" id="IPR036397">
    <property type="entry name" value="RNaseH_sf"/>
</dbReference>
<dbReference type="PANTHER" id="PTHR47326:SF1">
    <property type="entry name" value="HTH PSQ-TYPE DOMAIN-CONTAINING PROTEIN"/>
    <property type="match status" value="1"/>
</dbReference>
<evidence type="ECO:0000313" key="3">
    <source>
        <dbReference type="EMBL" id="GBN03731.1"/>
    </source>
</evidence>
<dbReference type="EMBL" id="BGPR01004824">
    <property type="protein sequence ID" value="GBN03731.1"/>
    <property type="molecule type" value="Genomic_DNA"/>
</dbReference>
<dbReference type="Proteomes" id="UP000499080">
    <property type="component" value="Unassembled WGS sequence"/>
</dbReference>
<evidence type="ECO:0000256" key="2">
    <source>
        <dbReference type="SAM" id="MobiDB-lite"/>
    </source>
</evidence>
<feature type="region of interest" description="Disordered" evidence="2">
    <location>
        <begin position="109"/>
        <end position="142"/>
    </location>
</feature>
<dbReference type="AlphaFoldDB" id="A0A4Y2KMZ1"/>
<feature type="region of interest" description="Disordered" evidence="2">
    <location>
        <begin position="190"/>
        <end position="229"/>
    </location>
</feature>